<dbReference type="EC" id="6.3.2.8" evidence="3 14"/>
<dbReference type="GO" id="GO:0005524">
    <property type="term" value="F:ATP binding"/>
    <property type="evidence" value="ECO:0007669"/>
    <property type="project" value="UniProtKB-UniRule"/>
</dbReference>
<dbReference type="SUPFAM" id="SSF51984">
    <property type="entry name" value="MurCD N-terminal domain"/>
    <property type="match status" value="1"/>
</dbReference>
<name>A0A6B1FX49_9CHLR</name>
<dbReference type="SUPFAM" id="SSF53623">
    <property type="entry name" value="MurD-like peptide ligases, catalytic domain"/>
    <property type="match status" value="1"/>
</dbReference>
<dbReference type="InterPro" id="IPR036565">
    <property type="entry name" value="Mur-like_cat_sf"/>
</dbReference>
<dbReference type="GO" id="GO:0051301">
    <property type="term" value="P:cell division"/>
    <property type="evidence" value="ECO:0007669"/>
    <property type="project" value="UniProtKB-KW"/>
</dbReference>
<evidence type="ECO:0000256" key="14">
    <source>
        <dbReference type="HAMAP-Rule" id="MF_00046"/>
    </source>
</evidence>
<dbReference type="Gene3D" id="3.40.50.720">
    <property type="entry name" value="NAD(P)-binding Rossmann-like Domain"/>
    <property type="match status" value="1"/>
</dbReference>
<feature type="domain" description="Mur ligase C-terminal" evidence="16">
    <location>
        <begin position="348"/>
        <end position="476"/>
    </location>
</feature>
<keyword evidence="4 14" id="KW-0963">Cytoplasm</keyword>
<dbReference type="Pfam" id="PF02875">
    <property type="entry name" value="Mur_ligase_C"/>
    <property type="match status" value="1"/>
</dbReference>
<accession>A0A6B1FX49</accession>
<feature type="domain" description="Mur ligase central" evidence="17">
    <location>
        <begin position="143"/>
        <end position="326"/>
    </location>
</feature>
<gene>
    <name evidence="14 18" type="primary">murC</name>
    <name evidence="18" type="ORF">F4148_02455</name>
</gene>
<evidence type="ECO:0000256" key="3">
    <source>
        <dbReference type="ARBA" id="ARBA00012211"/>
    </source>
</evidence>
<evidence type="ECO:0000256" key="11">
    <source>
        <dbReference type="ARBA" id="ARBA00023306"/>
    </source>
</evidence>
<dbReference type="Pfam" id="PF01225">
    <property type="entry name" value="Mur_ligase"/>
    <property type="match status" value="1"/>
</dbReference>
<evidence type="ECO:0000256" key="9">
    <source>
        <dbReference type="ARBA" id="ARBA00022960"/>
    </source>
</evidence>
<evidence type="ECO:0000259" key="15">
    <source>
        <dbReference type="Pfam" id="PF01225"/>
    </source>
</evidence>
<comment type="function">
    <text evidence="14">Cell wall formation.</text>
</comment>
<comment type="catalytic activity">
    <reaction evidence="13 14">
        <text>UDP-N-acetyl-alpha-D-muramate + L-alanine + ATP = UDP-N-acetyl-alpha-D-muramoyl-L-alanine + ADP + phosphate + H(+)</text>
        <dbReference type="Rhea" id="RHEA:23372"/>
        <dbReference type="ChEBI" id="CHEBI:15378"/>
        <dbReference type="ChEBI" id="CHEBI:30616"/>
        <dbReference type="ChEBI" id="CHEBI:43474"/>
        <dbReference type="ChEBI" id="CHEBI:57972"/>
        <dbReference type="ChEBI" id="CHEBI:70757"/>
        <dbReference type="ChEBI" id="CHEBI:83898"/>
        <dbReference type="ChEBI" id="CHEBI:456216"/>
        <dbReference type="EC" id="6.3.2.8"/>
    </reaction>
</comment>
<dbReference type="PANTHER" id="PTHR43445:SF3">
    <property type="entry name" value="UDP-N-ACETYLMURAMATE--L-ALANINE LIGASE"/>
    <property type="match status" value="1"/>
</dbReference>
<keyword evidence="11 14" id="KW-0131">Cell cycle</keyword>
<dbReference type="InterPro" id="IPR013221">
    <property type="entry name" value="Mur_ligase_cen"/>
</dbReference>
<dbReference type="InterPro" id="IPR004101">
    <property type="entry name" value="Mur_ligase_C"/>
</dbReference>
<evidence type="ECO:0000256" key="8">
    <source>
        <dbReference type="ARBA" id="ARBA00022840"/>
    </source>
</evidence>
<proteinExistence type="inferred from homology"/>
<evidence type="ECO:0000256" key="7">
    <source>
        <dbReference type="ARBA" id="ARBA00022741"/>
    </source>
</evidence>
<dbReference type="HAMAP" id="MF_00046">
    <property type="entry name" value="MurC"/>
    <property type="match status" value="1"/>
</dbReference>
<keyword evidence="9 14" id="KW-0133">Cell shape</keyword>
<feature type="binding site" evidence="14">
    <location>
        <begin position="145"/>
        <end position="151"/>
    </location>
    <ligand>
        <name>ATP</name>
        <dbReference type="ChEBI" id="CHEBI:30616"/>
    </ligand>
</feature>
<evidence type="ECO:0000256" key="6">
    <source>
        <dbReference type="ARBA" id="ARBA00022618"/>
    </source>
</evidence>
<dbReference type="PANTHER" id="PTHR43445">
    <property type="entry name" value="UDP-N-ACETYLMURAMATE--L-ALANINE LIGASE-RELATED"/>
    <property type="match status" value="1"/>
</dbReference>
<reference evidence="18" key="1">
    <citation type="submission" date="2019-09" db="EMBL/GenBank/DDBJ databases">
        <title>Characterisation of the sponge microbiome using genome-centric metagenomics.</title>
        <authorList>
            <person name="Engelberts J.P."/>
            <person name="Robbins S.J."/>
            <person name="De Goeij J.M."/>
            <person name="Aranda M."/>
            <person name="Bell S.C."/>
            <person name="Webster N.S."/>
        </authorList>
    </citation>
    <scope>NUCLEOTIDE SEQUENCE</scope>
    <source>
        <strain evidence="18">SB0675_bin_29</strain>
    </source>
</reference>
<dbReference type="GO" id="GO:0005737">
    <property type="term" value="C:cytoplasm"/>
    <property type="evidence" value="ECO:0007669"/>
    <property type="project" value="UniProtKB-SubCell"/>
</dbReference>
<dbReference type="UniPathway" id="UPA00219"/>
<dbReference type="SUPFAM" id="SSF53244">
    <property type="entry name" value="MurD-like peptide ligases, peptide-binding domain"/>
    <property type="match status" value="1"/>
</dbReference>
<evidence type="ECO:0000313" key="18">
    <source>
        <dbReference type="EMBL" id="MYH60657.1"/>
    </source>
</evidence>
<dbReference type="NCBIfam" id="TIGR01082">
    <property type="entry name" value="murC"/>
    <property type="match status" value="1"/>
</dbReference>
<dbReference type="GO" id="GO:0008360">
    <property type="term" value="P:regulation of cell shape"/>
    <property type="evidence" value="ECO:0007669"/>
    <property type="project" value="UniProtKB-KW"/>
</dbReference>
<organism evidence="18">
    <name type="scientific">Caldilineaceae bacterium SB0675_bin_29</name>
    <dbReference type="NCBI Taxonomy" id="2605266"/>
    <lineage>
        <taxon>Bacteria</taxon>
        <taxon>Bacillati</taxon>
        <taxon>Chloroflexota</taxon>
        <taxon>Caldilineae</taxon>
        <taxon>Caldilineales</taxon>
        <taxon>Caldilineaceae</taxon>
    </lineage>
</organism>
<comment type="pathway">
    <text evidence="2 14">Cell wall biogenesis; peptidoglycan biosynthesis.</text>
</comment>
<evidence type="ECO:0000259" key="17">
    <source>
        <dbReference type="Pfam" id="PF08245"/>
    </source>
</evidence>
<dbReference type="EMBL" id="VYDA01000094">
    <property type="protein sequence ID" value="MYH60657.1"/>
    <property type="molecule type" value="Genomic_DNA"/>
</dbReference>
<dbReference type="InterPro" id="IPR036615">
    <property type="entry name" value="Mur_ligase_C_dom_sf"/>
</dbReference>
<sequence>MEAAMPVDSWQMRLQKALDPSLPRQGGDDICPRVHLIGIGGAGLSPIAHVLLEQGIHVSGSDRQESERTRRLAAAGAKIFGRQGAAAELSELPDRERPDVVLISSAVDETNRERQTAQGLGIPVVRRESFLRPLLAGRDVIAVSGTHGKSTTTSMIVQTLHDSGCDAGYIIGADLPGFGNAHAGTAAAFVIEADEYDRMFHGLTPMVAVVTNVEWDHPDCYPTPASFVDAFRQFVSQVRAEGCVVSCGDDPGAESLRTERPAGGGPAWLTYGLQDRCDVRTAGETVGTGGGYAAAVHSVGESIGRLQLQAPGIHNLRNALAALTVARRFGVPAAPALASLPKYTGIGRRFELKGTRAGVTVIDDYAHHPTEIQATLAAARNRFGERRIWAVFQPHTFSRTRAMLHKIACSFDNADTVLVTDIYAARESGDGAMAAAEVAAASQHPSIRHSGGIEETSSLLHDEVTAGDVVLTLGAGTSHRIGETLLERLGTDD</sequence>
<dbReference type="GO" id="GO:0008763">
    <property type="term" value="F:UDP-N-acetylmuramate-L-alanine ligase activity"/>
    <property type="evidence" value="ECO:0007669"/>
    <property type="project" value="UniProtKB-UniRule"/>
</dbReference>
<dbReference type="Pfam" id="PF08245">
    <property type="entry name" value="Mur_ligase_M"/>
    <property type="match status" value="1"/>
</dbReference>
<keyword evidence="7 14" id="KW-0547">Nucleotide-binding</keyword>
<evidence type="ECO:0000256" key="13">
    <source>
        <dbReference type="ARBA" id="ARBA00047833"/>
    </source>
</evidence>
<dbReference type="InterPro" id="IPR005758">
    <property type="entry name" value="UDP-N-AcMur_Ala_ligase_MurC"/>
</dbReference>
<dbReference type="InterPro" id="IPR000713">
    <property type="entry name" value="Mur_ligase_N"/>
</dbReference>
<comment type="similarity">
    <text evidence="14">Belongs to the MurCDEF family.</text>
</comment>
<dbReference type="GO" id="GO:0071555">
    <property type="term" value="P:cell wall organization"/>
    <property type="evidence" value="ECO:0007669"/>
    <property type="project" value="UniProtKB-KW"/>
</dbReference>
<evidence type="ECO:0000256" key="10">
    <source>
        <dbReference type="ARBA" id="ARBA00022984"/>
    </source>
</evidence>
<comment type="caution">
    <text evidence="18">The sequence shown here is derived from an EMBL/GenBank/DDBJ whole genome shotgun (WGS) entry which is preliminary data.</text>
</comment>
<dbReference type="GO" id="GO:0009252">
    <property type="term" value="P:peptidoglycan biosynthetic process"/>
    <property type="evidence" value="ECO:0007669"/>
    <property type="project" value="UniProtKB-UniRule"/>
</dbReference>
<feature type="domain" description="Mur ligase N-terminal catalytic" evidence="15">
    <location>
        <begin position="34"/>
        <end position="136"/>
    </location>
</feature>
<keyword evidence="10 14" id="KW-0573">Peptidoglycan synthesis</keyword>
<evidence type="ECO:0000259" key="16">
    <source>
        <dbReference type="Pfam" id="PF02875"/>
    </source>
</evidence>
<evidence type="ECO:0000256" key="5">
    <source>
        <dbReference type="ARBA" id="ARBA00022598"/>
    </source>
</evidence>
<comment type="subcellular location">
    <subcellularLocation>
        <location evidence="1 14">Cytoplasm</location>
    </subcellularLocation>
</comment>
<evidence type="ECO:0000256" key="1">
    <source>
        <dbReference type="ARBA" id="ARBA00004496"/>
    </source>
</evidence>
<evidence type="ECO:0000256" key="2">
    <source>
        <dbReference type="ARBA" id="ARBA00004752"/>
    </source>
</evidence>
<protein>
    <recommendedName>
        <fullName evidence="3 14">UDP-N-acetylmuramate--L-alanine ligase</fullName>
        <ecNumber evidence="3 14">6.3.2.8</ecNumber>
    </recommendedName>
    <alternativeName>
        <fullName evidence="14">UDP-N-acetylmuramoyl-L-alanine synthetase</fullName>
    </alternativeName>
</protein>
<dbReference type="Gene3D" id="3.40.1190.10">
    <property type="entry name" value="Mur-like, catalytic domain"/>
    <property type="match status" value="1"/>
</dbReference>
<evidence type="ECO:0000256" key="4">
    <source>
        <dbReference type="ARBA" id="ARBA00022490"/>
    </source>
</evidence>
<keyword evidence="8 14" id="KW-0067">ATP-binding</keyword>
<dbReference type="AlphaFoldDB" id="A0A6B1FX49"/>
<keyword evidence="6 14" id="KW-0132">Cell division</keyword>
<keyword evidence="12 14" id="KW-0961">Cell wall biogenesis/degradation</keyword>
<evidence type="ECO:0000256" key="12">
    <source>
        <dbReference type="ARBA" id="ARBA00023316"/>
    </source>
</evidence>
<keyword evidence="5 14" id="KW-0436">Ligase</keyword>
<dbReference type="InterPro" id="IPR050061">
    <property type="entry name" value="MurCDEF_pg_biosynth"/>
</dbReference>
<dbReference type="Gene3D" id="3.90.190.20">
    <property type="entry name" value="Mur ligase, C-terminal domain"/>
    <property type="match status" value="1"/>
</dbReference>